<dbReference type="SUPFAM" id="SSF54909">
    <property type="entry name" value="Dimeric alpha+beta barrel"/>
    <property type="match status" value="1"/>
</dbReference>
<evidence type="ECO:0000256" key="1">
    <source>
        <dbReference type="ARBA" id="ARBA00007689"/>
    </source>
</evidence>
<sequence>MLYAILCYHNEDVVMSWSKEEDDAVLAKRRRVQKELVDKGRMGPAIRLMPTSAATTIRASGSGQLVLDGPFAETKEQLLGFYVVDCDNLDEVVDFAKRMKEGESVTFEIRPMQIFEKGNLTGKETLTS</sequence>
<proteinExistence type="inferred from homology"/>
<comment type="caution">
    <text evidence="3">The sequence shown here is derived from an EMBL/GenBank/DDBJ whole genome shotgun (WGS) entry which is preliminary data.</text>
</comment>
<dbReference type="RefSeq" id="WP_317560310.1">
    <property type="nucleotide sequence ID" value="NZ_JAWLIP010000001.1"/>
</dbReference>
<gene>
    <name evidence="3" type="ORF">R2G56_02200</name>
</gene>
<feature type="domain" description="YCII-related" evidence="2">
    <location>
        <begin position="1"/>
        <end position="112"/>
    </location>
</feature>
<protein>
    <submittedName>
        <fullName evidence="3">YciI family protein</fullName>
    </submittedName>
</protein>
<evidence type="ECO:0000313" key="4">
    <source>
        <dbReference type="Proteomes" id="UP001185659"/>
    </source>
</evidence>
<dbReference type="Gene3D" id="3.30.70.1060">
    <property type="entry name" value="Dimeric alpha+beta barrel"/>
    <property type="match status" value="1"/>
</dbReference>
<dbReference type="InterPro" id="IPR011008">
    <property type="entry name" value="Dimeric_a/b-barrel"/>
</dbReference>
<dbReference type="PANTHER" id="PTHR35174">
    <property type="entry name" value="BLL7171 PROTEIN-RELATED"/>
    <property type="match status" value="1"/>
</dbReference>
<accession>A0ABU4AFQ3</accession>
<dbReference type="Pfam" id="PF03795">
    <property type="entry name" value="YCII"/>
    <property type="match status" value="1"/>
</dbReference>
<keyword evidence="4" id="KW-1185">Reference proteome</keyword>
<organism evidence="3 4">
    <name type="scientific">Nitratireductor aquimarinus</name>
    <dbReference type="NCBI Taxonomy" id="889300"/>
    <lineage>
        <taxon>Bacteria</taxon>
        <taxon>Pseudomonadati</taxon>
        <taxon>Pseudomonadota</taxon>
        <taxon>Alphaproteobacteria</taxon>
        <taxon>Hyphomicrobiales</taxon>
        <taxon>Phyllobacteriaceae</taxon>
        <taxon>Nitratireductor</taxon>
    </lineage>
</organism>
<dbReference type="PANTHER" id="PTHR35174:SF3">
    <property type="entry name" value="BLL7171 PROTEIN"/>
    <property type="match status" value="1"/>
</dbReference>
<evidence type="ECO:0000259" key="2">
    <source>
        <dbReference type="Pfam" id="PF03795"/>
    </source>
</evidence>
<reference evidence="3 4" key="1">
    <citation type="submission" date="2023-10" db="EMBL/GenBank/DDBJ databases">
        <authorList>
            <person name="Venkata Ramana C."/>
            <person name="Sasikala C."/>
            <person name="Dhurka M."/>
        </authorList>
    </citation>
    <scope>NUCLEOTIDE SEQUENCE [LARGE SCALE GENOMIC DNA]</scope>
    <source>
        <strain evidence="3 4">KCTC 32151</strain>
    </source>
</reference>
<comment type="similarity">
    <text evidence="1">Belongs to the YciI family.</text>
</comment>
<dbReference type="Proteomes" id="UP001185659">
    <property type="component" value="Unassembled WGS sequence"/>
</dbReference>
<dbReference type="InterPro" id="IPR005545">
    <property type="entry name" value="YCII"/>
</dbReference>
<dbReference type="EMBL" id="JAWLIP010000001">
    <property type="protein sequence ID" value="MDV6225086.1"/>
    <property type="molecule type" value="Genomic_DNA"/>
</dbReference>
<name>A0ABU4AFQ3_9HYPH</name>
<evidence type="ECO:0000313" key="3">
    <source>
        <dbReference type="EMBL" id="MDV6225086.1"/>
    </source>
</evidence>